<dbReference type="EMBL" id="CP077090">
    <property type="protein sequence ID" value="QXI09591.1"/>
    <property type="molecule type" value="Genomic_DNA"/>
</dbReference>
<dbReference type="Proteomes" id="UP000627092">
    <property type="component" value="Chromosome"/>
</dbReference>
<evidence type="ECO:0000313" key="2">
    <source>
        <dbReference type="Proteomes" id="UP000627092"/>
    </source>
</evidence>
<sequence>MKQYFEWAQEIRHLSEEQVEALYQRYLNGEKTADLIDEYKLADTVRSVLKVLPPIVSADLRCPYCDLPMWMRRPARGTPVSLRSAYKCVNCEHQYFTAGFGSRRNVCGCDACVRLRKQQIADQAERDRSDLAMRYGTPRPPVPFTSLGFQQKLALLALLDDGGQGAGERIAALDAELRGEKLTSTDTFSEELVKGLHEAGALQVDTASDIRAFNRADDFSISTYSTIYWRANVALEEGVRCTRDTLYLALYEELSGPVLPGWKRELYALIFRLAREESIQYVHLLANQVGMAFTAEARADSVIGTLLQNFSVSQIYYFARVAVKSAAHFYATGNSKGRTHASNTIPRNMQSTAQLALAENWRKDSYRDSRVPQPAMTRLLYDVVFKDSGAGFSKSPGLFWRDEFVPRFLTGSPIAAPQFDHPQLFCRECDSSNIDASMDKMTLQMMCYDCATVSKFRAYEELPD</sequence>
<dbReference type="KEGG" id="pze:HU754_017270"/>
<reference evidence="1" key="1">
    <citation type="journal article" date="2020" name="Microorganisms">
        <title>Reliable Identification of Environmental Pseudomonas Isolates Using the rpoD Gene.</title>
        <authorList>
            <consortium name="The Broad Institute Genome Sequencing Platform"/>
            <person name="Girard L."/>
            <person name="Lood C."/>
            <person name="Rokni-Zadeh H."/>
            <person name="van Noort V."/>
            <person name="Lavigne R."/>
            <person name="De Mot R."/>
        </authorList>
    </citation>
    <scope>NUCLEOTIDE SEQUENCE</scope>
    <source>
        <strain evidence="1">OE 48.2</strain>
    </source>
</reference>
<organism evidence="1 2">
    <name type="scientific">Pseudomonas zeae</name>
    <dbReference type="NCBI Taxonomy" id="2745510"/>
    <lineage>
        <taxon>Bacteria</taxon>
        <taxon>Pseudomonadati</taxon>
        <taxon>Pseudomonadota</taxon>
        <taxon>Gammaproteobacteria</taxon>
        <taxon>Pseudomonadales</taxon>
        <taxon>Pseudomonadaceae</taxon>
        <taxon>Pseudomonas</taxon>
    </lineage>
</organism>
<reference evidence="1" key="2">
    <citation type="journal article" date="2021" name="Microorganisms">
        <title>The Ever-Expanding Pseudomonas Genus: Description of 43 New Species and Partition of the Pseudomonas putida Group.</title>
        <authorList>
            <person name="Girard L."/>
            <person name="Lood C."/>
            <person name="Hofte M."/>
            <person name="Vandamme P."/>
            <person name="Rokni-Zadeh H."/>
            <person name="van Noort V."/>
            <person name="Lavigne R."/>
            <person name="De Mot R."/>
        </authorList>
    </citation>
    <scope>NUCLEOTIDE SEQUENCE</scope>
    <source>
        <strain evidence="1">OE 48.2</strain>
    </source>
</reference>
<dbReference type="AlphaFoldDB" id="A0A9E6T9A2"/>
<dbReference type="RefSeq" id="WP_186624270.1">
    <property type="nucleotide sequence ID" value="NZ_CP077090.1"/>
</dbReference>
<evidence type="ECO:0000313" key="1">
    <source>
        <dbReference type="EMBL" id="QXI09591.1"/>
    </source>
</evidence>
<proteinExistence type="predicted"/>
<gene>
    <name evidence="1" type="ORF">HU754_017270</name>
</gene>
<protein>
    <submittedName>
        <fullName evidence="1">Uncharacterized protein</fullName>
    </submittedName>
</protein>
<name>A0A9E6T9A2_9PSED</name>
<accession>A0A9E6T9A2</accession>